<keyword evidence="1" id="KW-0805">Transcription regulation</keyword>
<dbReference type="SUPFAM" id="SSF46689">
    <property type="entry name" value="Homeodomain-like"/>
    <property type="match status" value="2"/>
</dbReference>
<sequence>MKAILIELPSHQSSLLTVKKVKKHDFDATFHFHDFCELSFVQKSNGKRIIGDSITSFHDGDLVLMSPNLPHMWYEDVSGNHPQKNKSVEAIVIYFPLNFFEKVCTDLGDLSKKRTLFEKANRGMRFSGKTKKKITKHLEKMTIIEGLPQVIEFFKIVNIMLHTDEYELLAGLGYSYSYNEKDTERMNKVYKYIMMNFTKPISLETIASIAHMTPPAFCTFFKKRAQKSFTRFLNELRTGHACKLLQNEKLSISDVCYESGYQNFVNFNKYFKQLIGKTPSTYRKEFLMINNF</sequence>
<organism evidence="5 6">
    <name type="scientific">Flavobacterium psychroterrae</name>
    <dbReference type="NCBI Taxonomy" id="2133767"/>
    <lineage>
        <taxon>Bacteria</taxon>
        <taxon>Pseudomonadati</taxon>
        <taxon>Bacteroidota</taxon>
        <taxon>Flavobacteriia</taxon>
        <taxon>Flavobacteriales</taxon>
        <taxon>Flavobacteriaceae</taxon>
        <taxon>Flavobacterium</taxon>
    </lineage>
</organism>
<evidence type="ECO:0000313" key="5">
    <source>
        <dbReference type="EMBL" id="MBS7229658.1"/>
    </source>
</evidence>
<comment type="caution">
    <text evidence="5">The sequence shown here is derived from an EMBL/GenBank/DDBJ whole genome shotgun (WGS) entry which is preliminary data.</text>
</comment>
<evidence type="ECO:0000259" key="4">
    <source>
        <dbReference type="PROSITE" id="PS01124"/>
    </source>
</evidence>
<evidence type="ECO:0000256" key="1">
    <source>
        <dbReference type="ARBA" id="ARBA00023015"/>
    </source>
</evidence>
<feature type="domain" description="HTH araC/xylS-type" evidence="4">
    <location>
        <begin position="187"/>
        <end position="285"/>
    </location>
</feature>
<dbReference type="PANTHER" id="PTHR43280:SF27">
    <property type="entry name" value="TRANSCRIPTIONAL REGULATOR MTLR"/>
    <property type="match status" value="1"/>
</dbReference>
<keyword evidence="6" id="KW-1185">Reference proteome</keyword>
<dbReference type="SMART" id="SM00342">
    <property type="entry name" value="HTH_ARAC"/>
    <property type="match status" value="1"/>
</dbReference>
<dbReference type="PROSITE" id="PS01124">
    <property type="entry name" value="HTH_ARAC_FAMILY_2"/>
    <property type="match status" value="1"/>
</dbReference>
<proteinExistence type="predicted"/>
<keyword evidence="3" id="KW-0804">Transcription</keyword>
<dbReference type="Gene3D" id="1.10.10.60">
    <property type="entry name" value="Homeodomain-like"/>
    <property type="match status" value="2"/>
</dbReference>
<evidence type="ECO:0000256" key="2">
    <source>
        <dbReference type="ARBA" id="ARBA00023125"/>
    </source>
</evidence>
<reference evidence="5 6" key="1">
    <citation type="journal article" date="2018" name="Int. J. Syst. Evol. Microbiol.">
        <title>Flavobacterium chryseum sp. nov. and Flavobacterium psychroterrae sp. nov., novel environmental bacteria isolated from Antarctica.</title>
        <authorList>
            <person name="Kralova S."/>
            <person name="Svec P."/>
            <person name="Busse H.J."/>
            <person name="Stankova E."/>
            <person name="Vaczi P."/>
            <person name="Sedlacek I."/>
        </authorList>
    </citation>
    <scope>NUCLEOTIDE SEQUENCE [LARGE SCALE GENOMIC DNA]</scope>
    <source>
        <strain evidence="5 6">CCM 8827</strain>
    </source>
</reference>
<keyword evidence="2" id="KW-0238">DNA-binding</keyword>
<evidence type="ECO:0000313" key="6">
    <source>
        <dbReference type="Proteomes" id="UP000722625"/>
    </source>
</evidence>
<dbReference type="InterPro" id="IPR009057">
    <property type="entry name" value="Homeodomain-like_sf"/>
</dbReference>
<dbReference type="EMBL" id="JAGYVZ010000001">
    <property type="protein sequence ID" value="MBS7229658.1"/>
    <property type="molecule type" value="Genomic_DNA"/>
</dbReference>
<name>A0ABS5P716_9FLAO</name>
<dbReference type="Pfam" id="PF12833">
    <property type="entry name" value="HTH_18"/>
    <property type="match status" value="1"/>
</dbReference>
<dbReference type="InterPro" id="IPR018060">
    <property type="entry name" value="HTH_AraC"/>
</dbReference>
<accession>A0ABS5P716</accession>
<protein>
    <submittedName>
        <fullName evidence="5">Helix-turn-helix domain-containing protein</fullName>
    </submittedName>
</protein>
<gene>
    <name evidence="5" type="ORF">KHA90_01360</name>
</gene>
<dbReference type="PANTHER" id="PTHR43280">
    <property type="entry name" value="ARAC-FAMILY TRANSCRIPTIONAL REGULATOR"/>
    <property type="match status" value="1"/>
</dbReference>
<dbReference type="RefSeq" id="WP_213294080.1">
    <property type="nucleotide sequence ID" value="NZ_JAGYVZ010000001.1"/>
</dbReference>
<evidence type="ECO:0000256" key="3">
    <source>
        <dbReference type="ARBA" id="ARBA00023163"/>
    </source>
</evidence>
<dbReference type="Proteomes" id="UP000722625">
    <property type="component" value="Unassembled WGS sequence"/>
</dbReference>